<keyword evidence="4" id="KW-0411">Iron-sulfur</keyword>
<dbReference type="GO" id="GO:0046872">
    <property type="term" value="F:metal ion binding"/>
    <property type="evidence" value="ECO:0007669"/>
    <property type="project" value="UniProtKB-KW"/>
</dbReference>
<proteinExistence type="predicted"/>
<keyword evidence="6" id="KW-0560">Oxidoreductase</keyword>
<dbReference type="GO" id="GO:0051213">
    <property type="term" value="F:dioxygenase activity"/>
    <property type="evidence" value="ECO:0007669"/>
    <property type="project" value="UniProtKB-KW"/>
</dbReference>
<dbReference type="SUPFAM" id="SSF50022">
    <property type="entry name" value="ISP domain"/>
    <property type="match status" value="1"/>
</dbReference>
<organism evidence="6 7">
    <name type="scientific">Granulosicoccus antarcticus IMCC3135</name>
    <dbReference type="NCBI Taxonomy" id="1192854"/>
    <lineage>
        <taxon>Bacteria</taxon>
        <taxon>Pseudomonadati</taxon>
        <taxon>Pseudomonadota</taxon>
        <taxon>Gammaproteobacteria</taxon>
        <taxon>Chromatiales</taxon>
        <taxon>Granulosicoccaceae</taxon>
        <taxon>Granulosicoccus</taxon>
    </lineage>
</organism>
<dbReference type="EMBL" id="CP018632">
    <property type="protein sequence ID" value="ASJ71519.1"/>
    <property type="molecule type" value="Genomic_DNA"/>
</dbReference>
<dbReference type="AlphaFoldDB" id="A0A2Z2NK15"/>
<keyword evidence="7" id="KW-1185">Reference proteome</keyword>
<dbReference type="OrthoDB" id="9800167at2"/>
<dbReference type="InterPro" id="IPR036922">
    <property type="entry name" value="Rieske_2Fe-2S_sf"/>
</dbReference>
<evidence type="ECO:0000256" key="4">
    <source>
        <dbReference type="ARBA" id="ARBA00023014"/>
    </source>
</evidence>
<dbReference type="KEGG" id="gai:IMCC3135_07065"/>
<evidence type="ECO:0000313" key="7">
    <source>
        <dbReference type="Proteomes" id="UP000250079"/>
    </source>
</evidence>
<name>A0A2Z2NK15_9GAMM</name>
<evidence type="ECO:0000256" key="3">
    <source>
        <dbReference type="ARBA" id="ARBA00023004"/>
    </source>
</evidence>
<dbReference type="PANTHER" id="PTHR21496:SF23">
    <property type="entry name" value="3-PHENYLPROPIONATE_CINNAMIC ACID DIOXYGENASE FERREDOXIN SUBUNIT"/>
    <property type="match status" value="1"/>
</dbReference>
<dbReference type="CDD" id="cd03528">
    <property type="entry name" value="Rieske_RO_ferredoxin"/>
    <property type="match status" value="1"/>
</dbReference>
<dbReference type="PROSITE" id="PS51296">
    <property type="entry name" value="RIESKE"/>
    <property type="match status" value="1"/>
</dbReference>
<sequence length="109" mass="11922">MTTTINDINQAGNHRLVALDELKPGVPYRVLHEGTGILLCLVEGTVHAVHDTCTHEDISLSLGVLCEHRLRCPLHGSQFDIRTGKVLDEPAEADLPVFDVSIVDGWVCI</sequence>
<evidence type="ECO:0000313" key="6">
    <source>
        <dbReference type="EMBL" id="ASJ71519.1"/>
    </source>
</evidence>
<feature type="domain" description="Rieske" evidence="5">
    <location>
        <begin position="14"/>
        <end position="109"/>
    </location>
</feature>
<keyword evidence="2" id="KW-0479">Metal-binding</keyword>
<gene>
    <name evidence="6" type="primary">todB</name>
    <name evidence="6" type="ORF">IMCC3135_07065</name>
</gene>
<evidence type="ECO:0000256" key="2">
    <source>
        <dbReference type="ARBA" id="ARBA00022723"/>
    </source>
</evidence>
<dbReference type="Pfam" id="PF00355">
    <property type="entry name" value="Rieske"/>
    <property type="match status" value="1"/>
</dbReference>
<keyword evidence="6" id="KW-0223">Dioxygenase</keyword>
<protein>
    <submittedName>
        <fullName evidence="6">Toluene 1,2-dioxygenase system ferredoxin subunit</fullName>
    </submittedName>
</protein>
<evidence type="ECO:0000259" key="5">
    <source>
        <dbReference type="PROSITE" id="PS51296"/>
    </source>
</evidence>
<evidence type="ECO:0000256" key="1">
    <source>
        <dbReference type="ARBA" id="ARBA00022714"/>
    </source>
</evidence>
<dbReference type="Gene3D" id="2.102.10.10">
    <property type="entry name" value="Rieske [2Fe-2S] iron-sulphur domain"/>
    <property type="match status" value="1"/>
</dbReference>
<dbReference type="PANTHER" id="PTHR21496">
    <property type="entry name" value="FERREDOXIN-RELATED"/>
    <property type="match status" value="1"/>
</dbReference>
<keyword evidence="3" id="KW-0408">Iron</keyword>
<accession>A0A2Z2NK15</accession>
<keyword evidence="1" id="KW-0001">2Fe-2S</keyword>
<dbReference type="Proteomes" id="UP000250079">
    <property type="component" value="Chromosome"/>
</dbReference>
<dbReference type="InterPro" id="IPR017941">
    <property type="entry name" value="Rieske_2Fe-2S"/>
</dbReference>
<dbReference type="GO" id="GO:0051537">
    <property type="term" value="F:2 iron, 2 sulfur cluster binding"/>
    <property type="evidence" value="ECO:0007669"/>
    <property type="project" value="UniProtKB-KW"/>
</dbReference>
<reference evidence="6 7" key="1">
    <citation type="submission" date="2016-12" db="EMBL/GenBank/DDBJ databases">
        <authorList>
            <person name="Song W.-J."/>
            <person name="Kurnit D.M."/>
        </authorList>
    </citation>
    <scope>NUCLEOTIDE SEQUENCE [LARGE SCALE GENOMIC DNA]</scope>
    <source>
        <strain evidence="6 7">IMCC3135</strain>
    </source>
</reference>
<dbReference type="RefSeq" id="WP_088916952.1">
    <property type="nucleotide sequence ID" value="NZ_CP018632.1"/>
</dbReference>